<dbReference type="EMBL" id="FMHG01000001">
    <property type="protein sequence ID" value="SCJ79031.1"/>
    <property type="molecule type" value="Genomic_DNA"/>
</dbReference>
<evidence type="ECO:0000313" key="1">
    <source>
        <dbReference type="EMBL" id="SCJ79031.1"/>
    </source>
</evidence>
<name>A0A1C6JAN7_9FIRM</name>
<dbReference type="AlphaFoldDB" id="A0A1C6JAN7"/>
<sequence length="195" mass="21532">MNKLEGFYELAACGLPAVPWQEYRPHTELDPALLWTVRTAVLRGSDLDLPRAVGVTAEKAQAFAAAQLSRTPPPLVLYYPFFCALKSGTLEVAPHRTVIEAVDKDLWNLVTHGHRNVTLVFPQQGPPQSHGDADFLSPAQVQQLQAAARRVRSRYRGALAAGQSVLLEWSYGAPSDLQRRATGDFSLVFLEIRTL</sequence>
<gene>
    <name evidence="1" type="ORF">SAMEA3545359_02036</name>
</gene>
<accession>A0A1C6JAN7</accession>
<protein>
    <submittedName>
        <fullName evidence="1">Uncharacterized protein</fullName>
    </submittedName>
</protein>
<proteinExistence type="predicted"/>
<reference evidence="1" key="1">
    <citation type="submission" date="2015-09" db="EMBL/GenBank/DDBJ databases">
        <authorList>
            <consortium name="Pathogen Informatics"/>
        </authorList>
    </citation>
    <scope>NUCLEOTIDE SEQUENCE</scope>
    <source>
        <strain evidence="1">2789STDY5834896</strain>
    </source>
</reference>
<organism evidence="1">
    <name type="scientific">uncultured Anaerotruncus sp</name>
    <dbReference type="NCBI Taxonomy" id="905011"/>
    <lineage>
        <taxon>Bacteria</taxon>
        <taxon>Bacillati</taxon>
        <taxon>Bacillota</taxon>
        <taxon>Clostridia</taxon>
        <taxon>Eubacteriales</taxon>
        <taxon>Oscillospiraceae</taxon>
        <taxon>Anaerotruncus</taxon>
        <taxon>environmental samples</taxon>
    </lineage>
</organism>